<feature type="signal peptide" evidence="8">
    <location>
        <begin position="1"/>
        <end position="22"/>
    </location>
</feature>
<comment type="similarity">
    <text evidence="6">Belongs to the DESIGUAL family.</text>
</comment>
<evidence type="ECO:0000256" key="8">
    <source>
        <dbReference type="SAM" id="SignalP"/>
    </source>
</evidence>
<organism evidence="9 10">
    <name type="scientific">Vanilla planifolia</name>
    <name type="common">Vanilla</name>
    <dbReference type="NCBI Taxonomy" id="51239"/>
    <lineage>
        <taxon>Eukaryota</taxon>
        <taxon>Viridiplantae</taxon>
        <taxon>Streptophyta</taxon>
        <taxon>Embryophyta</taxon>
        <taxon>Tracheophyta</taxon>
        <taxon>Spermatophyta</taxon>
        <taxon>Magnoliopsida</taxon>
        <taxon>Liliopsida</taxon>
        <taxon>Asparagales</taxon>
        <taxon>Orchidaceae</taxon>
        <taxon>Vanilloideae</taxon>
        <taxon>Vanilleae</taxon>
        <taxon>Vanilla</taxon>
    </lineage>
</organism>
<evidence type="ECO:0000256" key="1">
    <source>
        <dbReference type="ARBA" id="ARBA00004127"/>
    </source>
</evidence>
<keyword evidence="10" id="KW-1185">Reference proteome</keyword>
<reference evidence="9 10" key="1">
    <citation type="journal article" date="2020" name="Nat. Food">
        <title>A phased Vanilla planifolia genome enables genetic improvement of flavour and production.</title>
        <authorList>
            <person name="Hasing T."/>
            <person name="Tang H."/>
            <person name="Brym M."/>
            <person name="Khazi F."/>
            <person name="Huang T."/>
            <person name="Chambers A.H."/>
        </authorList>
    </citation>
    <scope>NUCLEOTIDE SEQUENCE [LARGE SCALE GENOMIC DNA]</scope>
    <source>
        <tissue evidence="9">Leaf</tissue>
    </source>
</reference>
<evidence type="ECO:0000256" key="2">
    <source>
        <dbReference type="ARBA" id="ARBA00022692"/>
    </source>
</evidence>
<dbReference type="GO" id="GO:0012505">
    <property type="term" value="C:endomembrane system"/>
    <property type="evidence" value="ECO:0007669"/>
    <property type="project" value="UniProtKB-SubCell"/>
</dbReference>
<dbReference type="Proteomes" id="UP000636800">
    <property type="component" value="Chromosome 13"/>
</dbReference>
<proteinExistence type="inferred from homology"/>
<feature type="transmembrane region" description="Helical" evidence="7">
    <location>
        <begin position="86"/>
        <end position="111"/>
    </location>
</feature>
<keyword evidence="2 7" id="KW-0812">Transmembrane</keyword>
<evidence type="ECO:0000256" key="5">
    <source>
        <dbReference type="ARBA" id="ARBA00023136"/>
    </source>
</evidence>
<evidence type="ECO:0000313" key="10">
    <source>
        <dbReference type="Proteomes" id="UP000636800"/>
    </source>
</evidence>
<gene>
    <name evidence="9" type="ORF">HPP92_023814</name>
</gene>
<accession>A0A835UAJ8</accession>
<feature type="chain" id="PRO_5032385541" description="Fiber protein Fb34" evidence="8">
    <location>
        <begin position="23"/>
        <end position="199"/>
    </location>
</feature>
<dbReference type="EMBL" id="JADCNL010000013">
    <property type="protein sequence ID" value="KAG0454522.1"/>
    <property type="molecule type" value="Genomic_DNA"/>
</dbReference>
<comment type="caution">
    <text evidence="9">The sequence shown here is derived from an EMBL/GenBank/DDBJ whole genome shotgun (WGS) entry which is preliminary data.</text>
</comment>
<feature type="transmembrane region" description="Helical" evidence="7">
    <location>
        <begin position="140"/>
        <end position="163"/>
    </location>
</feature>
<keyword evidence="4 7" id="KW-1133">Transmembrane helix</keyword>
<protein>
    <recommendedName>
        <fullName evidence="11">Fiber protein Fb34</fullName>
    </recommendedName>
</protein>
<feature type="transmembrane region" description="Helical" evidence="7">
    <location>
        <begin position="54"/>
        <end position="74"/>
    </location>
</feature>
<dbReference type="OrthoDB" id="550424at2759"/>
<sequence>MRVSIALVVVISSLHLIAFVLAVGAERRRSTGRVVPDEYDDRTFCVYDSDASTVYGLSAFAVLLVSQAVMTGAAKCLCSRSGRPGIGSCAVCAFVVSWLCFLLAEVCLIAGSARNAYHTKYIGYFEKKDLTSCTALRKGVFAAAAAFVLVSLAASITFCWAYAKGDNGGWLRHQNEGEGGVDMAEYGPDNKAEGRSSSL</sequence>
<keyword evidence="5 7" id="KW-0472">Membrane</keyword>
<dbReference type="InterPro" id="IPR009606">
    <property type="entry name" value="DEAL/Modifying_wall_lignin1/2"/>
</dbReference>
<name>A0A835UAJ8_VANPL</name>
<dbReference type="Pfam" id="PF06749">
    <property type="entry name" value="DUF1218"/>
    <property type="match status" value="1"/>
</dbReference>
<dbReference type="PANTHER" id="PTHR31769">
    <property type="entry name" value="OS07G0462200 PROTEIN-RELATED"/>
    <property type="match status" value="1"/>
</dbReference>
<keyword evidence="3 8" id="KW-0732">Signal</keyword>
<dbReference type="AlphaFoldDB" id="A0A835UAJ8"/>
<evidence type="ECO:0000256" key="4">
    <source>
        <dbReference type="ARBA" id="ARBA00022989"/>
    </source>
</evidence>
<dbReference type="InterPro" id="IPR052222">
    <property type="entry name" value="DESIGUAL"/>
</dbReference>
<evidence type="ECO:0000256" key="6">
    <source>
        <dbReference type="ARBA" id="ARBA00029467"/>
    </source>
</evidence>
<evidence type="ECO:0008006" key="11">
    <source>
        <dbReference type="Google" id="ProtNLM"/>
    </source>
</evidence>
<evidence type="ECO:0000313" key="9">
    <source>
        <dbReference type="EMBL" id="KAG0454522.1"/>
    </source>
</evidence>
<evidence type="ECO:0000256" key="3">
    <source>
        <dbReference type="ARBA" id="ARBA00022729"/>
    </source>
</evidence>
<evidence type="ECO:0000256" key="7">
    <source>
        <dbReference type="SAM" id="Phobius"/>
    </source>
</evidence>
<comment type="subcellular location">
    <subcellularLocation>
        <location evidence="1">Endomembrane system</location>
        <topology evidence="1">Multi-pass membrane protein</topology>
    </subcellularLocation>
</comment>